<dbReference type="Gene3D" id="1.10.287.950">
    <property type="entry name" value="Methyl-accepting chemotaxis protein"/>
    <property type="match status" value="1"/>
</dbReference>
<evidence type="ECO:0000256" key="3">
    <source>
        <dbReference type="PROSITE-ProRule" id="PRU00284"/>
    </source>
</evidence>
<comment type="similarity">
    <text evidence="2">Belongs to the methyl-accepting chemotaxis (MCP) protein family.</text>
</comment>
<comment type="caution">
    <text evidence="8">The sequence shown here is derived from an EMBL/GenBank/DDBJ whole genome shotgun (WGS) entry which is preliminary data.</text>
</comment>
<dbReference type="Pfam" id="PF00672">
    <property type="entry name" value="HAMP"/>
    <property type="match status" value="1"/>
</dbReference>
<dbReference type="EMBL" id="JBHSFA010000005">
    <property type="protein sequence ID" value="MFC4542367.1"/>
    <property type="molecule type" value="Genomic_DNA"/>
</dbReference>
<dbReference type="PROSITE" id="PS50885">
    <property type="entry name" value="HAMP"/>
    <property type="match status" value="2"/>
</dbReference>
<dbReference type="Proteomes" id="UP001595898">
    <property type="component" value="Unassembled WGS sequence"/>
</dbReference>
<keyword evidence="9" id="KW-1185">Reference proteome</keyword>
<feature type="domain" description="HAMP" evidence="7">
    <location>
        <begin position="398"/>
        <end position="452"/>
    </location>
</feature>
<dbReference type="InterPro" id="IPR004090">
    <property type="entry name" value="Chemotax_Me-accpt_rcpt"/>
</dbReference>
<feature type="domain" description="HAMP" evidence="7">
    <location>
        <begin position="325"/>
        <end position="377"/>
    </location>
</feature>
<organism evidence="8 9">
    <name type="scientific">Halosolutus amylolyticus</name>
    <dbReference type="NCBI Taxonomy" id="2932267"/>
    <lineage>
        <taxon>Archaea</taxon>
        <taxon>Methanobacteriati</taxon>
        <taxon>Methanobacteriota</taxon>
        <taxon>Stenosarchaea group</taxon>
        <taxon>Halobacteria</taxon>
        <taxon>Halobacteriales</taxon>
        <taxon>Natrialbaceae</taxon>
        <taxon>Halosolutus</taxon>
    </lineage>
</organism>
<accession>A0ABD5PPA3</accession>
<dbReference type="SMART" id="SM00283">
    <property type="entry name" value="MA"/>
    <property type="match status" value="1"/>
</dbReference>
<feature type="coiled-coil region" evidence="4">
    <location>
        <begin position="503"/>
        <end position="586"/>
    </location>
</feature>
<protein>
    <submittedName>
        <fullName evidence="8">Methyl-accepting chemotaxis protein</fullName>
    </submittedName>
</protein>
<dbReference type="InterPro" id="IPR004089">
    <property type="entry name" value="MCPsignal_dom"/>
</dbReference>
<dbReference type="Gene3D" id="6.10.250.1910">
    <property type="match status" value="1"/>
</dbReference>
<evidence type="ECO:0000259" key="6">
    <source>
        <dbReference type="PROSITE" id="PS50111"/>
    </source>
</evidence>
<dbReference type="GO" id="GO:0007165">
    <property type="term" value="P:signal transduction"/>
    <property type="evidence" value="ECO:0007669"/>
    <property type="project" value="UniProtKB-KW"/>
</dbReference>
<evidence type="ECO:0000313" key="9">
    <source>
        <dbReference type="Proteomes" id="UP001595898"/>
    </source>
</evidence>
<dbReference type="SUPFAM" id="SSF58104">
    <property type="entry name" value="Methyl-accepting chemotaxis protein (MCP) signaling domain"/>
    <property type="match status" value="1"/>
</dbReference>
<keyword evidence="4" id="KW-0175">Coiled coil</keyword>
<feature type="coiled-coil region" evidence="4">
    <location>
        <begin position="628"/>
        <end position="655"/>
    </location>
</feature>
<feature type="domain" description="Methyl-accepting transducer" evidence="6">
    <location>
        <begin position="471"/>
        <end position="709"/>
    </location>
</feature>
<evidence type="ECO:0000259" key="7">
    <source>
        <dbReference type="PROSITE" id="PS50885"/>
    </source>
</evidence>
<evidence type="ECO:0000256" key="4">
    <source>
        <dbReference type="SAM" id="Coils"/>
    </source>
</evidence>
<evidence type="ECO:0000256" key="2">
    <source>
        <dbReference type="ARBA" id="ARBA00029447"/>
    </source>
</evidence>
<dbReference type="CDD" id="cd06225">
    <property type="entry name" value="HAMP"/>
    <property type="match status" value="1"/>
</dbReference>
<gene>
    <name evidence="8" type="ORF">ACFO5R_10560</name>
</gene>
<dbReference type="PANTHER" id="PTHR32089:SF112">
    <property type="entry name" value="LYSOZYME-LIKE PROTEIN-RELATED"/>
    <property type="match status" value="1"/>
</dbReference>
<evidence type="ECO:0000256" key="1">
    <source>
        <dbReference type="ARBA" id="ARBA00023224"/>
    </source>
</evidence>
<dbReference type="AlphaFoldDB" id="A0ABD5PPA3"/>
<dbReference type="PANTHER" id="PTHR32089">
    <property type="entry name" value="METHYL-ACCEPTING CHEMOTAXIS PROTEIN MCPB"/>
    <property type="match status" value="1"/>
</dbReference>
<reference evidence="8 9" key="1">
    <citation type="journal article" date="2019" name="Int. J. Syst. Evol. Microbiol.">
        <title>The Global Catalogue of Microorganisms (GCM) 10K type strain sequencing project: providing services to taxonomists for standard genome sequencing and annotation.</title>
        <authorList>
            <consortium name="The Broad Institute Genomics Platform"/>
            <consortium name="The Broad Institute Genome Sequencing Center for Infectious Disease"/>
            <person name="Wu L."/>
            <person name="Ma J."/>
        </authorList>
    </citation>
    <scope>NUCLEOTIDE SEQUENCE [LARGE SCALE GENOMIC DNA]</scope>
    <source>
        <strain evidence="8 9">WLHS5</strain>
    </source>
</reference>
<dbReference type="InterPro" id="IPR003660">
    <property type="entry name" value="HAMP_dom"/>
</dbReference>
<sequence length="829" mass="89069">MKGSLRRLVPSVIRRSYALKFGIVLLLLALSVGAIGLVATAQITEDVEQNALDEYETVAVQEATTIDNWHQRNERLVSSNTKAPVMVDGTEDEIQSYLRQLKFELPADYVDIHYVDTTSGELVATTAISGDTLDDLDFPDTAGLEDVSTSDVERTEPYAIGGDTAVVSYYRGIEDVDDRALVVTVNLEERTSDIASSNSNATSTIVVDENGEIVADDEYLGSDLGSFQQSYQDDAGILEQAFGGDESGAITVDEPPSETLQDEPYDFAPGGYVAAYQQTDTGWAVLVHTSDEEAYGFVNTVNQFGTIATIAGVVLIGLVGAVIGRNTATSVDRLTGKVEEMEQGDLDVEFETNRIDNIGRLYDGFASMRDELKRQITEAEDARADAERERERVQQINDELQAAAAEYGDVMEGAADGDLTVRMDPDVSDNETMQAIATDFNEMLVEIETTIDQLNRFATDVATASEQVTASSEEVKVASQQVTESIQEISDGADEQYESLRSVDAEMNNLSTTTEEIAAASNEVADVAERTARTSRDGHEAVEDAIEACETLEEERESVVSEFDQLREEVDQVDDLIDRIAEIAEQTNMLALNANIEASRSAAGDDDGGFSAVASEVKELSQDVKVTAEEIDRRLEEIQVQTERSADEVDRTSEEIQHVNDLVTNAGSALEEIAEYAQETNDGVQSISATTEEQAASTQEVVAMVDEVGTIAEETTAEAQNVAASAEEQTSALTEVTASADDLSQQAVALSEALDRFETDADASSDAAAIESESVSTADATVGAADATDTSDAATGDDSATDPSNATRTETDDDEPDKTGTDETFTFGG</sequence>
<evidence type="ECO:0000313" key="8">
    <source>
        <dbReference type="EMBL" id="MFC4542367.1"/>
    </source>
</evidence>
<dbReference type="SMART" id="SM00304">
    <property type="entry name" value="HAMP"/>
    <property type="match status" value="3"/>
</dbReference>
<proteinExistence type="inferred from homology"/>
<dbReference type="SUPFAM" id="SSF158472">
    <property type="entry name" value="HAMP domain-like"/>
    <property type="match status" value="1"/>
</dbReference>
<dbReference type="Pfam" id="PF00015">
    <property type="entry name" value="MCPsignal"/>
    <property type="match status" value="1"/>
</dbReference>
<keyword evidence="1 3" id="KW-0807">Transducer</keyword>
<name>A0ABD5PPA3_9EURY</name>
<dbReference type="RefSeq" id="WP_250141765.1">
    <property type="nucleotide sequence ID" value="NZ_JALIQP010000004.1"/>
</dbReference>
<feature type="region of interest" description="Disordered" evidence="5">
    <location>
        <begin position="764"/>
        <end position="829"/>
    </location>
</feature>
<evidence type="ECO:0000256" key="5">
    <source>
        <dbReference type="SAM" id="MobiDB-lite"/>
    </source>
</evidence>
<dbReference type="CDD" id="cd11386">
    <property type="entry name" value="MCP_signal"/>
    <property type="match status" value="1"/>
</dbReference>
<feature type="compositionally biased region" description="Low complexity" evidence="5">
    <location>
        <begin position="764"/>
        <end position="802"/>
    </location>
</feature>
<dbReference type="PRINTS" id="PR00260">
    <property type="entry name" value="CHEMTRNSDUCR"/>
</dbReference>
<feature type="coiled-coil region" evidence="4">
    <location>
        <begin position="362"/>
        <end position="406"/>
    </location>
</feature>
<dbReference type="PROSITE" id="PS50111">
    <property type="entry name" value="CHEMOTAXIS_TRANSDUC_2"/>
    <property type="match status" value="1"/>
</dbReference>